<gene>
    <name evidence="1" type="ORF">CMMCAS07_07220</name>
</gene>
<dbReference type="AlphaFoldDB" id="A0A251XMQ8"/>
<sequence length="165" mass="17938">MIATPCSVLMRPIAENVMNSGIAAVTTGRACTTNSTSEYPETSFDRERLSTYPAGAAITTETSTVTSATIRLLPSQIITSVPPSTRWKFSSVKPVAVEFCPGWVERNSTARMGVITTSVMIAMSRKRHHWPFCSRCFAEVRLTSPRVADVAPPTASAWLIRCPPS</sequence>
<accession>A0A251XMQ8</accession>
<evidence type="ECO:0000313" key="2">
    <source>
        <dbReference type="Proteomes" id="UP000195062"/>
    </source>
</evidence>
<name>A0A251XMQ8_CLAMM</name>
<proteinExistence type="predicted"/>
<protein>
    <submittedName>
        <fullName evidence="1">Uncharacterized protein</fullName>
    </submittedName>
</protein>
<dbReference type="EMBL" id="MDHH01000001">
    <property type="protein sequence ID" value="OUE04721.1"/>
    <property type="molecule type" value="Genomic_DNA"/>
</dbReference>
<dbReference type="Proteomes" id="UP000195062">
    <property type="component" value="Unassembled WGS sequence"/>
</dbReference>
<organism evidence="1 2">
    <name type="scientific">Clavibacter michiganensis subsp. michiganensis</name>
    <dbReference type="NCBI Taxonomy" id="33013"/>
    <lineage>
        <taxon>Bacteria</taxon>
        <taxon>Bacillati</taxon>
        <taxon>Actinomycetota</taxon>
        <taxon>Actinomycetes</taxon>
        <taxon>Micrococcales</taxon>
        <taxon>Microbacteriaceae</taxon>
        <taxon>Clavibacter</taxon>
    </lineage>
</organism>
<evidence type="ECO:0000313" key="1">
    <source>
        <dbReference type="EMBL" id="OUE04721.1"/>
    </source>
</evidence>
<reference evidence="1 2" key="1">
    <citation type="submission" date="2016-08" db="EMBL/GenBank/DDBJ databases">
        <title>Genome sequence of Clavibacter michiganensis subsp. michiganensis strain CASJ007.</title>
        <authorList>
            <person name="Thapa S.P."/>
            <person name="Coaker G."/>
        </authorList>
    </citation>
    <scope>NUCLEOTIDE SEQUENCE [LARGE SCALE GENOMIC DNA]</scope>
    <source>
        <strain evidence="1">CASJ007</strain>
    </source>
</reference>
<comment type="caution">
    <text evidence="1">The sequence shown here is derived from an EMBL/GenBank/DDBJ whole genome shotgun (WGS) entry which is preliminary data.</text>
</comment>
<keyword evidence="2" id="KW-1185">Reference proteome</keyword>